<accession>A0A7J7VZ90</accession>
<proteinExistence type="predicted"/>
<evidence type="ECO:0000313" key="3">
    <source>
        <dbReference type="Proteomes" id="UP000527355"/>
    </source>
</evidence>
<reference evidence="2 3" key="1">
    <citation type="journal article" date="2020" name="Nature">
        <title>Six reference-quality genomes reveal evolution of bat adaptations.</title>
        <authorList>
            <person name="Jebb D."/>
            <person name="Huang Z."/>
            <person name="Pippel M."/>
            <person name="Hughes G.M."/>
            <person name="Lavrichenko K."/>
            <person name="Devanna P."/>
            <person name="Winkler S."/>
            <person name="Jermiin L.S."/>
            <person name="Skirmuntt E.C."/>
            <person name="Katzourakis A."/>
            <person name="Burkitt-Gray L."/>
            <person name="Ray D.A."/>
            <person name="Sullivan K.A.M."/>
            <person name="Roscito J.G."/>
            <person name="Kirilenko B.M."/>
            <person name="Davalos L.M."/>
            <person name="Corthals A.P."/>
            <person name="Power M.L."/>
            <person name="Jones G."/>
            <person name="Ransome R.D."/>
            <person name="Dechmann D.K.N."/>
            <person name="Locatelli A.G."/>
            <person name="Puechmaille S.J."/>
            <person name="Fedrigo O."/>
            <person name="Jarvis E.D."/>
            <person name="Hiller M."/>
            <person name="Vernes S.C."/>
            <person name="Myers E.W."/>
            <person name="Teeling E.C."/>
        </authorList>
    </citation>
    <scope>NUCLEOTIDE SEQUENCE [LARGE SCALE GENOMIC DNA]</scope>
    <source>
        <strain evidence="2">MMyoMyo1</strain>
        <tissue evidence="2">Flight muscle</tissue>
    </source>
</reference>
<organism evidence="2 3">
    <name type="scientific">Myotis myotis</name>
    <name type="common">Greater mouse-eared bat</name>
    <name type="synonym">Vespertilio myotis</name>
    <dbReference type="NCBI Taxonomy" id="51298"/>
    <lineage>
        <taxon>Eukaryota</taxon>
        <taxon>Metazoa</taxon>
        <taxon>Chordata</taxon>
        <taxon>Craniata</taxon>
        <taxon>Vertebrata</taxon>
        <taxon>Euteleostomi</taxon>
        <taxon>Mammalia</taxon>
        <taxon>Eutheria</taxon>
        <taxon>Laurasiatheria</taxon>
        <taxon>Chiroptera</taxon>
        <taxon>Yangochiroptera</taxon>
        <taxon>Vespertilionidae</taxon>
        <taxon>Myotis</taxon>
    </lineage>
</organism>
<sequence>MSPSRHTRAHTHWSPLVSPPPGPALCPLPQAHLCVPSPRPSSVSPPSSLAWFVHGPHSRWQLFSGRPGSGNPWGSPPRPTPDPGPEGGWTPSARASGCGPVCRCSPNCRPAILPHSLPVCPALGSRYI</sequence>
<feature type="compositionally biased region" description="Pro residues" evidence="1">
    <location>
        <begin position="74"/>
        <end position="84"/>
    </location>
</feature>
<comment type="caution">
    <text evidence="2">The sequence shown here is derived from an EMBL/GenBank/DDBJ whole genome shotgun (WGS) entry which is preliminary data.</text>
</comment>
<evidence type="ECO:0000256" key="1">
    <source>
        <dbReference type="SAM" id="MobiDB-lite"/>
    </source>
</evidence>
<dbReference type="AlphaFoldDB" id="A0A7J7VZ90"/>
<dbReference type="EMBL" id="JABWUV010000009">
    <property type="protein sequence ID" value="KAF6330311.1"/>
    <property type="molecule type" value="Genomic_DNA"/>
</dbReference>
<protein>
    <submittedName>
        <fullName evidence="2">Uncharacterized protein</fullName>
    </submittedName>
</protein>
<keyword evidence="3" id="KW-1185">Reference proteome</keyword>
<gene>
    <name evidence="2" type="ORF">mMyoMyo1_012302</name>
</gene>
<name>A0A7J7VZ90_MYOMY</name>
<dbReference type="Proteomes" id="UP000527355">
    <property type="component" value="Unassembled WGS sequence"/>
</dbReference>
<evidence type="ECO:0000313" key="2">
    <source>
        <dbReference type="EMBL" id="KAF6330311.1"/>
    </source>
</evidence>
<feature type="region of interest" description="Disordered" evidence="1">
    <location>
        <begin position="62"/>
        <end position="92"/>
    </location>
</feature>